<dbReference type="InterPro" id="IPR010221">
    <property type="entry name" value="VCBS_dom"/>
</dbReference>
<feature type="compositionally biased region" description="Basic and acidic residues" evidence="1">
    <location>
        <begin position="83"/>
        <end position="93"/>
    </location>
</feature>
<dbReference type="InterPro" id="IPR013320">
    <property type="entry name" value="ConA-like_dom_sf"/>
</dbReference>
<dbReference type="PANTHER" id="PTHR14139">
    <property type="entry name" value="CALSYNTENIN"/>
    <property type="match status" value="1"/>
</dbReference>
<dbReference type="InterPro" id="IPR015919">
    <property type="entry name" value="Cadherin-like_sf"/>
</dbReference>
<evidence type="ECO:0000313" key="4">
    <source>
        <dbReference type="Proteomes" id="UP000194136"/>
    </source>
</evidence>
<feature type="region of interest" description="Disordered" evidence="1">
    <location>
        <begin position="147"/>
        <end position="171"/>
    </location>
</feature>
<dbReference type="Pfam" id="PF17803">
    <property type="entry name" value="Cadherin_4"/>
    <property type="match status" value="6"/>
</dbReference>
<dbReference type="InterPro" id="IPR006644">
    <property type="entry name" value="Cadg"/>
</dbReference>
<feature type="compositionally biased region" description="Polar residues" evidence="1">
    <location>
        <begin position="149"/>
        <end position="168"/>
    </location>
</feature>
<name>A0AA34XQ69_9VIBR</name>
<dbReference type="Proteomes" id="UP000194136">
    <property type="component" value="Chromosome 2"/>
</dbReference>
<keyword evidence="4" id="KW-1185">Reference proteome</keyword>
<dbReference type="Pfam" id="PF05345">
    <property type="entry name" value="He_PIG"/>
    <property type="match status" value="1"/>
</dbReference>
<evidence type="ECO:0000259" key="2">
    <source>
        <dbReference type="PROSITE" id="PS50268"/>
    </source>
</evidence>
<dbReference type="Pfam" id="PF17963">
    <property type="entry name" value="Big_9"/>
    <property type="match status" value="3"/>
</dbReference>
<feature type="compositionally biased region" description="Polar residues" evidence="1">
    <location>
        <begin position="103"/>
        <end position="119"/>
    </location>
</feature>
<dbReference type="InterPro" id="IPR040853">
    <property type="entry name" value="RapA2_cadherin-like"/>
</dbReference>
<dbReference type="GO" id="GO:0005509">
    <property type="term" value="F:calcium ion binding"/>
    <property type="evidence" value="ECO:0007669"/>
    <property type="project" value="InterPro"/>
</dbReference>
<dbReference type="Gene3D" id="2.60.40.10">
    <property type="entry name" value="Immunoglobulins"/>
    <property type="match status" value="12"/>
</dbReference>
<feature type="domain" description="Cadherin" evidence="2">
    <location>
        <begin position="464"/>
        <end position="552"/>
    </location>
</feature>
<dbReference type="EMBL" id="CP017917">
    <property type="protein sequence ID" value="ARP40156.1"/>
    <property type="molecule type" value="Genomic_DNA"/>
</dbReference>
<dbReference type="Pfam" id="PF17892">
    <property type="entry name" value="Cadherin_5"/>
    <property type="match status" value="6"/>
</dbReference>
<feature type="compositionally biased region" description="Pro residues" evidence="1">
    <location>
        <begin position="4237"/>
        <end position="4246"/>
    </location>
</feature>
<dbReference type="InterPro" id="IPR041690">
    <property type="entry name" value="Cadherin_5"/>
</dbReference>
<feature type="compositionally biased region" description="Basic and acidic residues" evidence="1">
    <location>
        <begin position="4335"/>
        <end position="4356"/>
    </location>
</feature>
<dbReference type="GO" id="GO:0016020">
    <property type="term" value="C:membrane"/>
    <property type="evidence" value="ECO:0007669"/>
    <property type="project" value="InterPro"/>
</dbReference>
<feature type="domain" description="Cadherin" evidence="2">
    <location>
        <begin position="563"/>
        <end position="654"/>
    </location>
</feature>
<feature type="region of interest" description="Disordered" evidence="1">
    <location>
        <begin position="1"/>
        <end position="35"/>
    </location>
</feature>
<gene>
    <name evidence="3" type="ORF">K08M4_34790</name>
</gene>
<proteinExistence type="predicted"/>
<dbReference type="SUPFAM" id="SSF49899">
    <property type="entry name" value="Concanavalin A-like lectins/glucanases"/>
    <property type="match status" value="1"/>
</dbReference>
<feature type="region of interest" description="Disordered" evidence="1">
    <location>
        <begin position="4227"/>
        <end position="4247"/>
    </location>
</feature>
<accession>A0AA34XQ69</accession>
<dbReference type="Gene3D" id="2.60.40.2810">
    <property type="match status" value="1"/>
</dbReference>
<feature type="compositionally biased region" description="Polar residues" evidence="1">
    <location>
        <begin position="69"/>
        <end position="82"/>
    </location>
</feature>
<dbReference type="SUPFAM" id="SSF49313">
    <property type="entry name" value="Cadherin-like"/>
    <property type="match status" value="2"/>
</dbReference>
<dbReference type="CDD" id="cd11304">
    <property type="entry name" value="Cadherin_repeat"/>
    <property type="match status" value="1"/>
</dbReference>
<feature type="compositionally biased region" description="Basic and acidic residues" evidence="1">
    <location>
        <begin position="1"/>
        <end position="28"/>
    </location>
</feature>
<dbReference type="RefSeq" id="WP_157665758.1">
    <property type="nucleotide sequence ID" value="NZ_CP017917.1"/>
</dbReference>
<protein>
    <submittedName>
        <fullName evidence="3">Ig domain protein</fullName>
    </submittedName>
</protein>
<dbReference type="Gene3D" id="2.60.40.3440">
    <property type="match status" value="2"/>
</dbReference>
<dbReference type="KEGG" id="vsy:K08M4_34790"/>
<dbReference type="InterPro" id="IPR013783">
    <property type="entry name" value="Ig-like_fold"/>
</dbReference>
<feature type="region of interest" description="Disordered" evidence="1">
    <location>
        <begin position="69"/>
        <end position="132"/>
    </location>
</feature>
<feature type="compositionally biased region" description="Low complexity" evidence="1">
    <location>
        <begin position="121"/>
        <end position="132"/>
    </location>
</feature>
<dbReference type="SMART" id="SM00736">
    <property type="entry name" value="CADG"/>
    <property type="match status" value="4"/>
</dbReference>
<dbReference type="NCBIfam" id="NF012211">
    <property type="entry name" value="tand_rpt_95"/>
    <property type="match status" value="7"/>
</dbReference>
<sequence length="4366" mass="454335">MANKKNVEANKKNTETKNKKSNELEQKKPTQKKKLRLHSHLKVNIPLFQSLMMILPSLAKHAAAESIDNSSGAADQVTTNSVTEKDVTDDHTTADSSAVALQEAQTSDSDVNATLSASHTPHGSSSHLVPSHHLSTLSHPQVHYIPSVSMPTISSGSNGQPTHSNAPTTPALPVTFMPEVIKGTYGELHVDANGQYTFVLNPNSPQYILLNQHQPGTDHFALHLSNGSSIIVQIPVTGKQDTPSISGDLTGVVTEDHNIDSQGLLHANGKIDVIDPDQNESSVTPEVIAGKYGSLTIDADGHWQYQVDNSLSNVQALTGATSLHESFTIHTKDGTPQTIDMTIGGNDDNAIITGVDAGTVTEDLTMQVQGQLSVTDFDLGEEHFQASQVTSNFGTLSITKDGEWTYNLDNNNPVVQGLSQGSTATDIVTVYSADGTAHQVTVTINGTNDAPVLTVQTQSVIEDGSALKGQMQATDVDDNTHLSFEIANPVDGLTFNADGSYSFDPSNAAYQHIAAGQDQTITIPVTVKDEVNATSTQNLTITVHGTNDAPTLAVTNLAAKEDGAAVKGQASFTDVDSGDVHTYSVSSMAAGEGTVSINPQTGEYTFTPGSDFQSLAEGATKDVTFDVTVTDGHGGTATQTVTVMVTGTNDGPVLNTITAATATEGDATATTGTITSTDTDMGDSAAYSTTATVAGFSLNADGSYTFDPSNAAYNGLAEGDTQKITIPITVTDGSGGTDQKDLVITVTGTNDKPVLDSITAQSTTEDGSKVSGTITSTDVDAHETAAYTAPTTDGFSLDPTTGAYTFDPSHAAYQHLAAGQDQTVTIPVTVTDQNGGTDTKNLVITVHGTADSAVIAGTNTGSTTEETQLQASGTLTITDKDAGQDHFQSGDIATAHGTLHLKADGSWIYDLDNTNPSVQSLGTGKAGTTSSLTDTIEVKGADGTTHHITVTVNGTNDGPVLNTISAATATEGDTTAITGTITSTDTDTGDSAAYTTTATVAGFSLKADGSYTFDPTDAAYNGLADGDTQKITIPVTVTDGSGATQTKNLEITVTGTNDKPVLGAITAQSATEDGATVTGTITSSDVDAHETAAYTAPNIDGFSLDPTTGAYTFDPSHSAYQHLAAGQDQTVTIPVTVTDKSGATDTNNLLITVHGTNDAAVIGGQDTGSLDEFGSHGSAYADLTNKSPDHHQANSSNLFNEVLSVSGDLSISDPDSGEAAFQNLNGGTTQFNGQYGHLVISEQGHWNYQVNVGNSSSGRTIDALGEGQEITDTIAIHAKDGTSHDIVVTIHGDNDKPYCSSEVQLSSGKEDTTQVLTLTQLLQNTVDVDANDAGLLTIENLHANHGTIAINTDGTFTFTPEKDYNGQVQFTYDVKDAHGGVTHTGATTSLVAVNDNALITGVDTGNVTEDGRTYSGFLTNMLHTTGQLTITDPDAGEAGFDFRSFISSSTNPEWAPYQSQLGGKLSINPNGEWEYVVDNTKPEIQALGDGETLKDSVIIHSKDGTEHTIEVTIHGTNDSPVVSAATLLPAGTEDTDITLTSAQLLTNATDVDHNDIGQLSVANLTADHGSIITNPDGTFSFTPDKDYNGDVQFTYDVKDAHGGVTHTGASTSLSAVDDISVISGDTSAAVNEGNIGETVTATGTLSISDVDKADNPDFPDVASTATTYGHITMHNGQWTYTLDESKVQQLDPDEAAVVDHHTFTASDGSTQIVDIIIKGTNDKPIIESAHAAPAGASSTLKLQDVDIIEHPTGANIDVATTNADNVARWGSDITGVPAGVKLVGLYKPGSGHNYITSPATTSTAHSGAGGFSRVDNHDWWAHNGIPDTVNTGSGGASGHGNAWTGGIVVFEDASGHQTIGIVNRVCTGGAGEVDYLYYHSYQNLHVGSTTYSGTATAGETVNVMDGTHQIASVVADSNGHWEVAASQLGDGQHTLHVENSAGEHSAETVFQVSGHTVANITPAGLNPELKEDSSQTTIDGELRTTDVDHGDTATITAQTDHATRYGHFSIDANGQYHYTVDNSNQDVNHLGVNQTLTEIIPVTSVSTDGTSVTTNVTITIQGSVDKPILNATAPDGQQGTSMALNLDVAATDTGGDHEDLLIKISGLPDAATLNHGTHDTIAKMWVLHQSDLAGLELNLHDAHFHGDLHFNVTATASAGGESKSTTQAVSLFVNAPPELSSAVTGNKAEDSGMGAINLLAGATDADTGDTLSINHLEYQLGSNAKTSAIPSYLTLGKDGHTLVINANAPEFQHLGAGDSQTITVTYNVNDTHGGTVQQTATVTIAGTNDSAVITGQATGSVVEDNPAQATGTLAVTDTDDNQSHFTAATITGTYGSLTIDKQGTWHYSLSTSGTSGDKVQALADGQKVTDTLQIQSADGTVHNINIAVTGANDQPTITVQTLNATEDSDYTFTEANFGFTDTDSGETLDHITITALPDATQGELLLNGVAVGANQQIDHADIAHLTFKPVANFNGDVHLSYTVNDGHTDSAPATTTLSVANVNDLPTVVTTTQNTQEDTDIIISKAQLLSGANDIDSGDVLDINSVVVNGGHGTVTDNGDGTWTLHPDSNFKGDITLDYKVNDGHADVDNHMTVNVTTVTDKANINLTSSVQQEIITTGAAGRIQIDDIQAAAPLTEFTLEMTVIGKAVADTGATTGPVVVNMGHGSSTNMLSLWNPGNMKIGGAGDVATGINLGDGNSHRVTLTWDSASGDLKIFDNGVLAATAANFHKGGSLPADMYMVLGSKANGGIASPTWNAGEHYEGSIFNTAIASHALTPAQVALGPLASQLNEHTGLLADVRSVSGSIQDTTGAHHLAENGVGHELHTVDTSIGVPPAGSLVNLHPQVSSPDSADTVTGITLHGLVKDTVLSDGTHSHTITGINDTVDIKDWDLDHMTAQLPPAVTRNMNIGITATTEGPDGQTAVITEYTGLKLDPTRPIPNAIISGDDTNSVTEDNHASGGYITSDEHILSIQDGDTGDNRFLASGEKEGSTATSGAWVAGDKGLGEFKLDANGHWLYRVDNNGSNIQELKTGETLTETLTVYSHDGTPHELTATINGTDDIPVITSQALTTQEDTGHTFTAAEFGFSDVDKGDILASITLSTLPSAAQGTLLLDGHAVTQNQQIDATDVGKLVFTPAQDFNSSASFTYTVSDGRNNSQTGTATINVSAVNDAAVIGGVATGSVTDQTGLSATGQLTVTDVDTGESNFQAATGLKGTHGTLDIGADGAWTYTLNPGDRLVDALSMTMKTTDHVTVTTTDGTTKVLDITIHGTNDAPTVTAVALHGTEDNDYTFTATDFGFKDVDFGSALHHVTITSLPNPFEGQFLLDGIAVNSNQQIAASDLGKLVFTPAANFNGDVHFKYTVNDGTVDSTEATGTLNLADVADKAEFKGDISATLNEGNIGDNVSAHGTLNIVDVDTGQTPTIADFHNLDGANAYGHFSMVNNQWTYEIDQTKVQHLNPHESVQDKITVTASDGTTQEIVVNIKGTNDAPTISGILSGGLHDDQSAITGTPNQGNVAISDPDHLGSIQSLTVAGLAIPHDGSSVAISAPTGYLSLTYTSGTLHWQMHAGDVAKSGLTVLNAADTSAHFDAVAVASVNALHKGDSPISFGQFAVVATDSDGATTSKSLNLNWQGTDSSPVVHDIDQFAPASTSEFVLTPAMLQGQFSDADGDTIDHLNLVSGHANVYKVENGKYITFDGTHNEISMDDIKAGLIHMDRGVDTSFSFTATDSGGQTSAAANFHLDIDHKPIITLNGLNPGVSHDAAQIAPQLQMTEDQGGNYQTVLNLGIFDPDATFTGSAHQDDRPEITSVVIGDGASAVTATHDASGWHATTAMGTYTWDNDFKGHFTLNNSASSVQQLGAGESALEKITIASVTHSSLPHSNGVTSEQVFHLEIKGTNDAPVIHHIDDINQHDSSDGTSIHVVLPTNAFTDVDHSDTLSLSATLGDGSALPSWLKFDAATGTLSGKAPHSADGDFDIKVTATDLAGAQASHDFHLTVTDMTGDVKEDGRATGVDYSVNGQLETHMVSGGVNQSIVWHEHQDGTDASPNHMQGTYGFLQISTGGTWIYHVDHDGDAHYSNSAINALKGGEVVQETFNIFGYVNGHLVKTDTITVNVEGTNDAATINGVVHSTSSGSLIEDDATSTITGSLTLADADHGENLFTADPHIAGTYGHVALAADGSWTYQLDNNLAATDALNTGDHVKDTIIIKSPDGTADHTIEVNITGHSDTNPIASPAPPPPPPVQHDEPEPIIETADITIQVSDEGVDPTTPVFGAAAYLHALGIQLPDSSQDVITDHDALPNDMDIVFAQDDVSTALEAGMDGDLADTLTHQNEDNHHDQQQDDDHHQHHLDVDGLPDIDPNS</sequence>
<reference evidence="3 4" key="1">
    <citation type="submission" date="2016-10" db="EMBL/GenBank/DDBJ databases">
        <title>The High Quality Genome of Vibrio splendidus K08M4.</title>
        <authorList>
            <person name="Wendling C."/>
            <person name="Chibani C.M."/>
            <person name="Hertel R."/>
            <person name="Sproer C."/>
            <person name="Bunk B."/>
            <person name="Overmann J."/>
            <person name="Roth O."/>
            <person name="Liesegang H."/>
        </authorList>
    </citation>
    <scope>NUCLEOTIDE SEQUENCE [LARGE SCALE GENOMIC DNA]</scope>
    <source>
        <strain evidence="3 4">K08M4</strain>
    </source>
</reference>
<evidence type="ECO:0000313" key="3">
    <source>
        <dbReference type="EMBL" id="ARP40156.1"/>
    </source>
</evidence>
<feature type="region of interest" description="Disordered" evidence="1">
    <location>
        <begin position="4330"/>
        <end position="4366"/>
    </location>
</feature>
<dbReference type="InterPro" id="IPR002126">
    <property type="entry name" value="Cadherin-like_dom"/>
</dbReference>
<dbReference type="GO" id="GO:0007156">
    <property type="term" value="P:homophilic cell adhesion via plasma membrane adhesion molecules"/>
    <property type="evidence" value="ECO:0007669"/>
    <property type="project" value="InterPro"/>
</dbReference>
<dbReference type="NCBIfam" id="TIGR01965">
    <property type="entry name" value="VCBS_repeat"/>
    <property type="match status" value="23"/>
</dbReference>
<dbReference type="PANTHER" id="PTHR14139:SF2">
    <property type="entry name" value="CALSYNTENIN-1"/>
    <property type="match status" value="1"/>
</dbReference>
<organism evidence="3 4">
    <name type="scientific">Vibrio syngnathi</name>
    <dbReference type="NCBI Taxonomy" id="3034029"/>
    <lineage>
        <taxon>Bacteria</taxon>
        <taxon>Pseudomonadati</taxon>
        <taxon>Pseudomonadota</taxon>
        <taxon>Gammaproteobacteria</taxon>
        <taxon>Vibrionales</taxon>
        <taxon>Vibrionaceae</taxon>
        <taxon>Vibrio</taxon>
    </lineage>
</organism>
<dbReference type="PROSITE" id="PS50268">
    <property type="entry name" value="CADHERIN_2"/>
    <property type="match status" value="2"/>
</dbReference>
<evidence type="ECO:0000256" key="1">
    <source>
        <dbReference type="SAM" id="MobiDB-lite"/>
    </source>
</evidence>